<dbReference type="SMART" id="SM00530">
    <property type="entry name" value="HTH_XRE"/>
    <property type="match status" value="1"/>
</dbReference>
<dbReference type="Proteomes" id="UP000270678">
    <property type="component" value="Chromosome"/>
</dbReference>
<dbReference type="CDD" id="cd00093">
    <property type="entry name" value="HTH_XRE"/>
    <property type="match status" value="1"/>
</dbReference>
<evidence type="ECO:0000256" key="3">
    <source>
        <dbReference type="ARBA" id="ARBA00022989"/>
    </source>
</evidence>
<dbReference type="AlphaFoldDB" id="A0A3S9UU79"/>
<evidence type="ECO:0000313" key="6">
    <source>
        <dbReference type="EMBL" id="AZS13872.1"/>
    </source>
</evidence>
<evidence type="ECO:0000313" key="7">
    <source>
        <dbReference type="Proteomes" id="UP000270678"/>
    </source>
</evidence>
<accession>A0A3S9UU79</accession>
<evidence type="ECO:0000256" key="2">
    <source>
        <dbReference type="ARBA" id="ARBA00022692"/>
    </source>
</evidence>
<dbReference type="EMBL" id="CP034346">
    <property type="protein sequence ID" value="AZS13872.1"/>
    <property type="molecule type" value="Genomic_DNA"/>
</dbReference>
<gene>
    <name evidence="6" type="ORF">EI981_04990</name>
</gene>
<protein>
    <submittedName>
        <fullName evidence="6">DUF1232 domain-containing protein</fullName>
    </submittedName>
</protein>
<dbReference type="InterPro" id="IPR001387">
    <property type="entry name" value="Cro/C1-type_HTH"/>
</dbReference>
<reference evidence="7" key="1">
    <citation type="submission" date="2018-12" db="EMBL/GenBank/DDBJ databases">
        <title>Complete genome sequence of Paenibacillus sp. MBLB1234.</title>
        <authorList>
            <person name="Nam Y.-D."/>
            <person name="Kang J."/>
            <person name="Chung W.-H."/>
            <person name="Park Y.S."/>
        </authorList>
    </citation>
    <scope>NUCLEOTIDE SEQUENCE [LARGE SCALE GENOMIC DNA]</scope>
    <source>
        <strain evidence="7">MBLB1234</strain>
    </source>
</reference>
<name>A0A3S9UU79_9BACL</name>
<keyword evidence="2" id="KW-0812">Transmembrane</keyword>
<proteinExistence type="predicted"/>
<dbReference type="SUPFAM" id="SSF47413">
    <property type="entry name" value="lambda repressor-like DNA-binding domains"/>
    <property type="match status" value="1"/>
</dbReference>
<organism evidence="6 7">
    <name type="scientific">Paenibacillus lutimineralis</name>
    <dbReference type="NCBI Taxonomy" id="2707005"/>
    <lineage>
        <taxon>Bacteria</taxon>
        <taxon>Bacillati</taxon>
        <taxon>Bacillota</taxon>
        <taxon>Bacilli</taxon>
        <taxon>Bacillales</taxon>
        <taxon>Paenibacillaceae</taxon>
        <taxon>Paenibacillus</taxon>
    </lineage>
</organism>
<dbReference type="PROSITE" id="PS50943">
    <property type="entry name" value="HTH_CROC1"/>
    <property type="match status" value="1"/>
</dbReference>
<feature type="domain" description="HTH cro/C1-type" evidence="5">
    <location>
        <begin position="9"/>
        <end position="63"/>
    </location>
</feature>
<dbReference type="GO" id="GO:0012505">
    <property type="term" value="C:endomembrane system"/>
    <property type="evidence" value="ECO:0007669"/>
    <property type="project" value="UniProtKB-SubCell"/>
</dbReference>
<keyword evidence="7" id="KW-1185">Reference proteome</keyword>
<dbReference type="RefSeq" id="WP_126995974.1">
    <property type="nucleotide sequence ID" value="NZ_CP034346.1"/>
</dbReference>
<dbReference type="OrthoDB" id="9793277at2"/>
<dbReference type="GO" id="GO:0003677">
    <property type="term" value="F:DNA binding"/>
    <property type="evidence" value="ECO:0007669"/>
    <property type="project" value="InterPro"/>
</dbReference>
<dbReference type="Pfam" id="PF01381">
    <property type="entry name" value="HTH_3"/>
    <property type="match status" value="1"/>
</dbReference>
<dbReference type="InterPro" id="IPR010982">
    <property type="entry name" value="Lambda_DNA-bd_dom_sf"/>
</dbReference>
<dbReference type="Gene3D" id="1.10.260.40">
    <property type="entry name" value="lambda repressor-like DNA-binding domains"/>
    <property type="match status" value="1"/>
</dbReference>
<evidence type="ECO:0000256" key="1">
    <source>
        <dbReference type="ARBA" id="ARBA00004127"/>
    </source>
</evidence>
<comment type="subcellular location">
    <subcellularLocation>
        <location evidence="1">Endomembrane system</location>
        <topology evidence="1">Multi-pass membrane protein</topology>
    </subcellularLocation>
</comment>
<evidence type="ECO:0000259" key="5">
    <source>
        <dbReference type="PROSITE" id="PS50943"/>
    </source>
</evidence>
<dbReference type="KEGG" id="plut:EI981_04990"/>
<sequence>MESNFGVILKSLLHKNSLSMRKLSVLTGIDTATISRIVNGKQPAKPNHLKLFAEHLHVPLAMLVEAAMLDGNELERERLTDLHHSINTIQDVLTSSSNFDPQFTTERVQQELVKYEQYARTPEGKQLIRDDFHSKVEQVNGAGPFIEKLNRMFEQYCHEDISPEEQAVLGSGLLYFISAVDIIPDYLFPIGYVDDAIAVQLVMERLSRIDDSAS</sequence>
<dbReference type="Pfam" id="PF06803">
    <property type="entry name" value="DUF1232"/>
    <property type="match status" value="1"/>
</dbReference>
<keyword evidence="4" id="KW-0472">Membrane</keyword>
<dbReference type="InterPro" id="IPR010652">
    <property type="entry name" value="DUF1232"/>
</dbReference>
<evidence type="ECO:0000256" key="4">
    <source>
        <dbReference type="ARBA" id="ARBA00023136"/>
    </source>
</evidence>
<keyword evidence="3" id="KW-1133">Transmembrane helix</keyword>